<name>A0A084SQZ6_9BACT</name>
<evidence type="ECO:0008006" key="5">
    <source>
        <dbReference type="Google" id="ProtNLM"/>
    </source>
</evidence>
<sequence length="417" mass="44270">MRLRTTLLLGLLTGCATPASSSKTDAPAPAGAAPSSSESAPASGKLDLKALSARELAPLSKQKVSAPDGSFTGEVEATGAPTLQRGEELFVLSVPLGTGSPLTCFVYSGPVDAGGAIYRLVEMAGQRTELTRVRTTDIRLVGESPAVYAEAEYLVNVPKGKAAGLAKMMVYPHDRLPLVCTHDELGYSESFKRVTSGLAASLQGPGEAPPASRYFELNVIRVQGHPVGFEKRVMRDAAGGGRLTEVESSLFFPRSLKELSVQDTVSSELSDKDGRLVARDYARASNGALDIQMALKQVQGRQYHYEGTHLGKALNGDFTAPADLSTDPGTARLMRERLLPGKDPELTLHYYMPAANPVAPTQQVLRKGAAGSRELTVEMGPLKATLTLDAQGMTERLVTPMGGSELVQERVHARGTP</sequence>
<feature type="signal peptide" evidence="2">
    <location>
        <begin position="1"/>
        <end position="21"/>
    </location>
</feature>
<feature type="compositionally biased region" description="Low complexity" evidence="1">
    <location>
        <begin position="26"/>
        <end position="44"/>
    </location>
</feature>
<dbReference type="Proteomes" id="UP000028547">
    <property type="component" value="Unassembled WGS sequence"/>
</dbReference>
<dbReference type="AlphaFoldDB" id="A0A084SQZ6"/>
<accession>A0A084SQZ6</accession>
<organism evidence="3 4">
    <name type="scientific">Archangium violaceum Cb vi76</name>
    <dbReference type="NCBI Taxonomy" id="1406225"/>
    <lineage>
        <taxon>Bacteria</taxon>
        <taxon>Pseudomonadati</taxon>
        <taxon>Myxococcota</taxon>
        <taxon>Myxococcia</taxon>
        <taxon>Myxococcales</taxon>
        <taxon>Cystobacterineae</taxon>
        <taxon>Archangiaceae</taxon>
        <taxon>Archangium</taxon>
    </lineage>
</organism>
<gene>
    <name evidence="3" type="ORF">Q664_25805</name>
</gene>
<reference evidence="3 4" key="1">
    <citation type="submission" date="2014-07" db="EMBL/GenBank/DDBJ databases">
        <title>Draft Genome Sequence of Gephyronic Acid Producer, Cystobacter violaceus Strain Cb vi76.</title>
        <authorList>
            <person name="Stevens D.C."/>
            <person name="Young J."/>
            <person name="Carmichael R."/>
            <person name="Tan J."/>
            <person name="Taylor R.E."/>
        </authorList>
    </citation>
    <scope>NUCLEOTIDE SEQUENCE [LARGE SCALE GENOMIC DNA]</scope>
    <source>
        <strain evidence="3 4">Cb vi76</strain>
    </source>
</reference>
<keyword evidence="2" id="KW-0732">Signal</keyword>
<dbReference type="RefSeq" id="WP_043400803.1">
    <property type="nucleotide sequence ID" value="NZ_JPMI01000173.1"/>
</dbReference>
<protein>
    <recommendedName>
        <fullName evidence="5">Lipoprotein</fullName>
    </recommendedName>
</protein>
<dbReference type="PROSITE" id="PS51257">
    <property type="entry name" value="PROKAR_LIPOPROTEIN"/>
    <property type="match status" value="1"/>
</dbReference>
<evidence type="ECO:0000313" key="3">
    <source>
        <dbReference type="EMBL" id="KFA90881.1"/>
    </source>
</evidence>
<evidence type="ECO:0000256" key="1">
    <source>
        <dbReference type="SAM" id="MobiDB-lite"/>
    </source>
</evidence>
<feature type="chain" id="PRO_5001781575" description="Lipoprotein" evidence="2">
    <location>
        <begin position="22"/>
        <end position="417"/>
    </location>
</feature>
<evidence type="ECO:0000256" key="2">
    <source>
        <dbReference type="SAM" id="SignalP"/>
    </source>
</evidence>
<evidence type="ECO:0000313" key="4">
    <source>
        <dbReference type="Proteomes" id="UP000028547"/>
    </source>
</evidence>
<feature type="region of interest" description="Disordered" evidence="1">
    <location>
        <begin position="18"/>
        <end position="44"/>
    </location>
</feature>
<dbReference type="EMBL" id="JPMI01000173">
    <property type="protein sequence ID" value="KFA90881.1"/>
    <property type="molecule type" value="Genomic_DNA"/>
</dbReference>
<proteinExistence type="predicted"/>
<comment type="caution">
    <text evidence="3">The sequence shown here is derived from an EMBL/GenBank/DDBJ whole genome shotgun (WGS) entry which is preliminary data.</text>
</comment>